<gene>
    <name evidence="2" type="ORF">M0811_12313</name>
</gene>
<keyword evidence="3" id="KW-1185">Reference proteome</keyword>
<reference evidence="2" key="1">
    <citation type="submission" date="2022-10" db="EMBL/GenBank/DDBJ databases">
        <title>Novel sulphate-reducing endosymbionts in the free-living metamonad Anaeramoeba.</title>
        <authorList>
            <person name="Jerlstrom-Hultqvist J."/>
            <person name="Cepicka I."/>
            <person name="Gallot-Lavallee L."/>
            <person name="Salas-Leiva D."/>
            <person name="Curtis B.A."/>
            <person name="Zahonova K."/>
            <person name="Pipaliya S."/>
            <person name="Dacks J."/>
            <person name="Roger A.J."/>
        </authorList>
    </citation>
    <scope>NUCLEOTIDE SEQUENCE</scope>
    <source>
        <strain evidence="2">BMAN</strain>
    </source>
</reference>
<evidence type="ECO:0000313" key="2">
    <source>
        <dbReference type="EMBL" id="KAJ5068330.1"/>
    </source>
</evidence>
<comment type="caution">
    <text evidence="2">The sequence shown here is derived from an EMBL/GenBank/DDBJ whole genome shotgun (WGS) entry which is preliminary data.</text>
</comment>
<dbReference type="Proteomes" id="UP001149090">
    <property type="component" value="Unassembled WGS sequence"/>
</dbReference>
<proteinExistence type="predicted"/>
<name>A0A9Q0LBP5_ANAIG</name>
<feature type="compositionally biased region" description="Basic and acidic residues" evidence="1">
    <location>
        <begin position="1"/>
        <end position="13"/>
    </location>
</feature>
<evidence type="ECO:0000256" key="1">
    <source>
        <dbReference type="SAM" id="MobiDB-lite"/>
    </source>
</evidence>
<organism evidence="2 3">
    <name type="scientific">Anaeramoeba ignava</name>
    <name type="common">Anaerobic marine amoeba</name>
    <dbReference type="NCBI Taxonomy" id="1746090"/>
    <lineage>
        <taxon>Eukaryota</taxon>
        <taxon>Metamonada</taxon>
        <taxon>Anaeramoebidae</taxon>
        <taxon>Anaeramoeba</taxon>
    </lineage>
</organism>
<accession>A0A9Q0LBP5</accession>
<dbReference type="EMBL" id="JAPDFW010000116">
    <property type="protein sequence ID" value="KAJ5068330.1"/>
    <property type="molecule type" value="Genomic_DNA"/>
</dbReference>
<feature type="region of interest" description="Disordered" evidence="1">
    <location>
        <begin position="1"/>
        <end position="25"/>
    </location>
</feature>
<dbReference type="AlphaFoldDB" id="A0A9Q0LBP5"/>
<sequence length="164" mass="19849">MWMRENQNEKENKNQNQNQKENENENEIEIELEMGINEYLYLKYFCERYNSLYHNNLNELIQNELKPKKIQKSIILTLSSLKSKSKNIEIKGFNIEELNISEFDNEKDFKKKIKDILGIFPQKSNQNHQMDKKNQRKKIQISFLIIHFTPTRNLSEKYFINSNI</sequence>
<protein>
    <submittedName>
        <fullName evidence="2">Uncharacterized protein</fullName>
    </submittedName>
</protein>
<evidence type="ECO:0000313" key="3">
    <source>
        <dbReference type="Proteomes" id="UP001149090"/>
    </source>
</evidence>